<dbReference type="EMBL" id="JAGZZN010000003">
    <property type="protein sequence ID" value="MBS6536122.1"/>
    <property type="molecule type" value="Genomic_DNA"/>
</dbReference>
<dbReference type="Proteomes" id="UP000761167">
    <property type="component" value="Unassembled WGS sequence"/>
</dbReference>
<name>A0A943SSK9_STRPA</name>
<evidence type="ECO:0000313" key="1">
    <source>
        <dbReference type="EMBL" id="MBS6536122.1"/>
    </source>
</evidence>
<accession>A0A943SSK9</accession>
<reference evidence="1" key="1">
    <citation type="submission" date="2021-02" db="EMBL/GenBank/DDBJ databases">
        <title>Infant gut strain persistence is associated with maternal origin, phylogeny, and functional potential including surface adhesion and iron acquisition.</title>
        <authorList>
            <person name="Lou Y.C."/>
        </authorList>
    </citation>
    <scope>NUCLEOTIDE SEQUENCE</scope>
    <source>
        <strain evidence="1">L3_060_000G1_dasL3_060_000G1_metabat.metabat.86_ sub</strain>
    </source>
</reference>
<gene>
    <name evidence="1" type="ORF">KH363_01095</name>
</gene>
<proteinExistence type="predicted"/>
<organism evidence="1 2">
    <name type="scientific">Streptococcus parasanguinis</name>
    <dbReference type="NCBI Taxonomy" id="1318"/>
    <lineage>
        <taxon>Bacteria</taxon>
        <taxon>Bacillati</taxon>
        <taxon>Bacillota</taxon>
        <taxon>Bacilli</taxon>
        <taxon>Lactobacillales</taxon>
        <taxon>Streptococcaceae</taxon>
        <taxon>Streptococcus</taxon>
    </lineage>
</organism>
<dbReference type="AlphaFoldDB" id="A0A943SSK9"/>
<comment type="caution">
    <text evidence="1">The sequence shown here is derived from an EMBL/GenBank/DDBJ whole genome shotgun (WGS) entry which is preliminary data.</text>
</comment>
<protein>
    <submittedName>
        <fullName evidence="1">Uncharacterized protein</fullName>
    </submittedName>
</protein>
<sequence>MQKNIISACNGTAKYLKSQMDVALMAMNVSDQTIYNRTSIDRELALPLDQVYLHYPASQTKLKITK</sequence>
<evidence type="ECO:0000313" key="2">
    <source>
        <dbReference type="Proteomes" id="UP000761167"/>
    </source>
</evidence>